<keyword evidence="3" id="KW-1185">Reference proteome</keyword>
<keyword evidence="1" id="KW-0732">Signal</keyword>
<name>A0A8J3QXV6_9ACTN</name>
<proteinExistence type="predicted"/>
<evidence type="ECO:0000256" key="1">
    <source>
        <dbReference type="SAM" id="SignalP"/>
    </source>
</evidence>
<comment type="caution">
    <text evidence="2">The sequence shown here is derived from an EMBL/GenBank/DDBJ whole genome shotgun (WGS) entry which is preliminary data.</text>
</comment>
<sequence>MVRSMRAKVSVLAGSAVLAIGLLGATATAASAQSATGARSTATTATADTARDMQPLACTHPAWSNKDSDTGHVFASDGDVAVHDGPNSGCAVSFYVDSTVLLQYHCYVRNSAGNTWTHVRADGTEFEGWVWDSYLTDNGSLAEC</sequence>
<organism evidence="2 3">
    <name type="scientific">Rugosimonospora africana</name>
    <dbReference type="NCBI Taxonomy" id="556532"/>
    <lineage>
        <taxon>Bacteria</taxon>
        <taxon>Bacillati</taxon>
        <taxon>Actinomycetota</taxon>
        <taxon>Actinomycetes</taxon>
        <taxon>Micromonosporales</taxon>
        <taxon>Micromonosporaceae</taxon>
        <taxon>Rugosimonospora</taxon>
    </lineage>
</organism>
<dbReference type="Proteomes" id="UP000642748">
    <property type="component" value="Unassembled WGS sequence"/>
</dbReference>
<dbReference type="EMBL" id="BONZ01000077">
    <property type="protein sequence ID" value="GIH19204.1"/>
    <property type="molecule type" value="Genomic_DNA"/>
</dbReference>
<accession>A0A8J3QXV6</accession>
<feature type="chain" id="PRO_5038626843" description="SH3 domain-containing protein" evidence="1">
    <location>
        <begin position="30"/>
        <end position="144"/>
    </location>
</feature>
<dbReference type="AlphaFoldDB" id="A0A8J3QXV6"/>
<feature type="signal peptide" evidence="1">
    <location>
        <begin position="1"/>
        <end position="29"/>
    </location>
</feature>
<protein>
    <recommendedName>
        <fullName evidence="4">SH3 domain-containing protein</fullName>
    </recommendedName>
</protein>
<gene>
    <name evidence="2" type="ORF">Raf01_73760</name>
</gene>
<evidence type="ECO:0000313" key="3">
    <source>
        <dbReference type="Proteomes" id="UP000642748"/>
    </source>
</evidence>
<reference evidence="2" key="1">
    <citation type="submission" date="2021-01" db="EMBL/GenBank/DDBJ databases">
        <title>Whole genome shotgun sequence of Rugosimonospora africana NBRC 104875.</title>
        <authorList>
            <person name="Komaki H."/>
            <person name="Tamura T."/>
        </authorList>
    </citation>
    <scope>NUCLEOTIDE SEQUENCE</scope>
    <source>
        <strain evidence="2">NBRC 104875</strain>
    </source>
</reference>
<evidence type="ECO:0008006" key="4">
    <source>
        <dbReference type="Google" id="ProtNLM"/>
    </source>
</evidence>
<evidence type="ECO:0000313" key="2">
    <source>
        <dbReference type="EMBL" id="GIH19204.1"/>
    </source>
</evidence>